<evidence type="ECO:0000313" key="4">
    <source>
        <dbReference type="EMBL" id="ORX42084.1"/>
    </source>
</evidence>
<evidence type="ECO:0000313" key="5">
    <source>
        <dbReference type="Proteomes" id="UP000193719"/>
    </source>
</evidence>
<keyword evidence="5" id="KW-1185">Reference proteome</keyword>
<reference evidence="4 5" key="1">
    <citation type="submission" date="2016-08" db="EMBL/GenBank/DDBJ databases">
        <title>Genomes of anaerobic fungi encode conserved fungal cellulosomes for biomass hydrolysis.</title>
        <authorList>
            <consortium name="DOE Joint Genome Institute"/>
            <person name="Haitjema C.H."/>
            <person name="Gilmore S.P."/>
            <person name="Henske J.K."/>
            <person name="Solomon K.V."/>
            <person name="De Groot R."/>
            <person name="Kuo A."/>
            <person name="Mondo S.J."/>
            <person name="Salamov A.A."/>
            <person name="Labutti K."/>
            <person name="Zhao Z."/>
            <person name="Chiniquy J."/>
            <person name="Barry K."/>
            <person name="Brewer H.M."/>
            <person name="Purvine S.O."/>
            <person name="Wright A.T."/>
            <person name="Boxma B."/>
            <person name="Van Alen T."/>
            <person name="Hackstein J.H."/>
            <person name="Baker S.E."/>
            <person name="Grigoriev I.V."/>
            <person name="O'Malley M.A."/>
        </authorList>
    </citation>
    <scope>NUCLEOTIDE SEQUENCE [LARGE SCALE GENOMIC DNA]</scope>
    <source>
        <strain evidence="5">finn</strain>
    </source>
</reference>
<feature type="repeat" description="ANK" evidence="3">
    <location>
        <begin position="92"/>
        <end position="124"/>
    </location>
</feature>
<dbReference type="Pfam" id="PF12796">
    <property type="entry name" value="Ank_2"/>
    <property type="match status" value="1"/>
</dbReference>
<dbReference type="AlphaFoldDB" id="A0A1Y1UVX0"/>
<dbReference type="STRING" id="1754191.A0A1Y1UVX0"/>
<dbReference type="SMART" id="SM00248">
    <property type="entry name" value="ANK"/>
    <property type="match status" value="3"/>
</dbReference>
<dbReference type="PANTHER" id="PTHR24198:SF165">
    <property type="entry name" value="ANKYRIN REPEAT-CONTAINING PROTEIN-RELATED"/>
    <property type="match status" value="1"/>
</dbReference>
<dbReference type="SUPFAM" id="SSF48403">
    <property type="entry name" value="Ankyrin repeat"/>
    <property type="match status" value="1"/>
</dbReference>
<keyword evidence="1" id="KW-0677">Repeat</keyword>
<dbReference type="InterPro" id="IPR002110">
    <property type="entry name" value="Ankyrin_rpt"/>
</dbReference>
<dbReference type="PROSITE" id="PS50088">
    <property type="entry name" value="ANK_REPEAT"/>
    <property type="match status" value="1"/>
</dbReference>
<evidence type="ECO:0000256" key="1">
    <source>
        <dbReference type="ARBA" id="ARBA00022737"/>
    </source>
</evidence>
<sequence>MLKLIVDSTLKESSSEKCDFRYINLIINFIIKFNNFTSLKYIIENNYKSVININEKDINEEYPIIKAFYKSDAEIFEYLLSQGGNYKIKNNNGDSLLSMAIKKKKYNIIQCLLRQHIDINEKDINGKYPFIQAIKLNDIKSVQLLMEYGIDNNIDLDVKNINGSPPLILSYRLKFMDIFYYLLK</sequence>
<evidence type="ECO:0000256" key="2">
    <source>
        <dbReference type="ARBA" id="ARBA00023043"/>
    </source>
</evidence>
<dbReference type="Gene3D" id="1.25.40.20">
    <property type="entry name" value="Ankyrin repeat-containing domain"/>
    <property type="match status" value="1"/>
</dbReference>
<organism evidence="4 5">
    <name type="scientific">Piromyces finnis</name>
    <dbReference type="NCBI Taxonomy" id="1754191"/>
    <lineage>
        <taxon>Eukaryota</taxon>
        <taxon>Fungi</taxon>
        <taxon>Fungi incertae sedis</taxon>
        <taxon>Chytridiomycota</taxon>
        <taxon>Chytridiomycota incertae sedis</taxon>
        <taxon>Neocallimastigomycetes</taxon>
        <taxon>Neocallimastigales</taxon>
        <taxon>Neocallimastigaceae</taxon>
        <taxon>Piromyces</taxon>
    </lineage>
</organism>
<reference evidence="4 5" key="2">
    <citation type="submission" date="2016-08" db="EMBL/GenBank/DDBJ databases">
        <title>Pervasive Adenine N6-methylation of Active Genes in Fungi.</title>
        <authorList>
            <consortium name="DOE Joint Genome Institute"/>
            <person name="Mondo S.J."/>
            <person name="Dannebaum R.O."/>
            <person name="Kuo R.C."/>
            <person name="Labutti K."/>
            <person name="Haridas S."/>
            <person name="Kuo A."/>
            <person name="Salamov A."/>
            <person name="Ahrendt S.R."/>
            <person name="Lipzen A."/>
            <person name="Sullivan W."/>
            <person name="Andreopoulos W.B."/>
            <person name="Clum A."/>
            <person name="Lindquist E."/>
            <person name="Daum C."/>
            <person name="Ramamoorthy G.K."/>
            <person name="Gryganskyi A."/>
            <person name="Culley D."/>
            <person name="Magnuson J.K."/>
            <person name="James T.Y."/>
            <person name="O'Malley M.A."/>
            <person name="Stajich J.E."/>
            <person name="Spatafora J.W."/>
            <person name="Visel A."/>
            <person name="Grigoriev I.V."/>
        </authorList>
    </citation>
    <scope>NUCLEOTIDE SEQUENCE [LARGE SCALE GENOMIC DNA]</scope>
    <source>
        <strain evidence="5">finn</strain>
    </source>
</reference>
<comment type="caution">
    <text evidence="4">The sequence shown here is derived from an EMBL/GenBank/DDBJ whole genome shotgun (WGS) entry which is preliminary data.</text>
</comment>
<dbReference type="PANTHER" id="PTHR24198">
    <property type="entry name" value="ANKYRIN REPEAT AND PROTEIN KINASE DOMAIN-CONTAINING PROTEIN"/>
    <property type="match status" value="1"/>
</dbReference>
<protein>
    <submittedName>
        <fullName evidence="4">Ankyrin</fullName>
    </submittedName>
</protein>
<accession>A0A1Y1UVX0</accession>
<name>A0A1Y1UVX0_9FUNG</name>
<dbReference type="InterPro" id="IPR036770">
    <property type="entry name" value="Ankyrin_rpt-contain_sf"/>
</dbReference>
<dbReference type="OrthoDB" id="2106243at2759"/>
<proteinExistence type="predicted"/>
<gene>
    <name evidence="4" type="ORF">BCR36DRAFT_362981</name>
</gene>
<dbReference type="Proteomes" id="UP000193719">
    <property type="component" value="Unassembled WGS sequence"/>
</dbReference>
<keyword evidence="2 3" id="KW-0040">ANK repeat</keyword>
<dbReference type="EMBL" id="MCFH01000071">
    <property type="protein sequence ID" value="ORX42084.1"/>
    <property type="molecule type" value="Genomic_DNA"/>
</dbReference>
<evidence type="ECO:0000256" key="3">
    <source>
        <dbReference type="PROSITE-ProRule" id="PRU00023"/>
    </source>
</evidence>